<feature type="region of interest" description="Disordered" evidence="1">
    <location>
        <begin position="1"/>
        <end position="40"/>
    </location>
</feature>
<evidence type="ECO:0000313" key="3">
    <source>
        <dbReference type="Proteomes" id="UP000186601"/>
    </source>
</evidence>
<gene>
    <name evidence="2" type="ORF">PHLCEN_2v298</name>
</gene>
<protein>
    <submittedName>
        <fullName evidence="2">Uncharacterized protein</fullName>
    </submittedName>
</protein>
<dbReference type="AlphaFoldDB" id="A0A2R6S6A5"/>
<sequence length="88" mass="9774">MSKSSRKGKKHTNDSRQNSAKEAFVKRLKHPKARASKAQLTELTTELNTRFAEVQALSHTPTAPIQPVSHSQIEQESVRGLAEVLRGL</sequence>
<dbReference type="Proteomes" id="UP000186601">
    <property type="component" value="Unassembled WGS sequence"/>
</dbReference>
<dbReference type="EMBL" id="MLYV02000029">
    <property type="protein sequence ID" value="PSS37830.1"/>
    <property type="molecule type" value="Genomic_DNA"/>
</dbReference>
<feature type="compositionally biased region" description="Basic residues" evidence="1">
    <location>
        <begin position="26"/>
        <end position="35"/>
    </location>
</feature>
<dbReference type="OrthoDB" id="10580430at2759"/>
<reference evidence="2 3" key="1">
    <citation type="submission" date="2018-02" db="EMBL/GenBank/DDBJ databases">
        <title>Genome sequence of the basidiomycete white-rot fungus Phlebia centrifuga.</title>
        <authorList>
            <person name="Granchi Z."/>
            <person name="Peng M."/>
            <person name="de Vries R.P."/>
            <person name="Hilden K."/>
            <person name="Makela M.R."/>
            <person name="Grigoriev I."/>
            <person name="Riley R."/>
        </authorList>
    </citation>
    <scope>NUCLEOTIDE SEQUENCE [LARGE SCALE GENOMIC DNA]</scope>
    <source>
        <strain evidence="2 3">FBCC195</strain>
    </source>
</reference>
<evidence type="ECO:0000256" key="1">
    <source>
        <dbReference type="SAM" id="MobiDB-lite"/>
    </source>
</evidence>
<name>A0A2R6S6A5_9APHY</name>
<evidence type="ECO:0000313" key="2">
    <source>
        <dbReference type="EMBL" id="PSS37830.1"/>
    </source>
</evidence>
<organism evidence="2 3">
    <name type="scientific">Hermanssonia centrifuga</name>
    <dbReference type="NCBI Taxonomy" id="98765"/>
    <lineage>
        <taxon>Eukaryota</taxon>
        <taxon>Fungi</taxon>
        <taxon>Dikarya</taxon>
        <taxon>Basidiomycota</taxon>
        <taxon>Agaricomycotina</taxon>
        <taxon>Agaricomycetes</taxon>
        <taxon>Polyporales</taxon>
        <taxon>Meruliaceae</taxon>
        <taxon>Hermanssonia</taxon>
    </lineage>
</organism>
<proteinExistence type="predicted"/>
<feature type="compositionally biased region" description="Basic residues" evidence="1">
    <location>
        <begin position="1"/>
        <end position="10"/>
    </location>
</feature>
<keyword evidence="3" id="KW-1185">Reference proteome</keyword>
<comment type="caution">
    <text evidence="2">The sequence shown here is derived from an EMBL/GenBank/DDBJ whole genome shotgun (WGS) entry which is preliminary data.</text>
</comment>
<accession>A0A2R6S6A5</accession>